<dbReference type="EMBL" id="VJXR01000010">
    <property type="protein sequence ID" value="TRW46362.1"/>
    <property type="molecule type" value="Genomic_DNA"/>
</dbReference>
<gene>
    <name evidence="2" type="ORF">FJ693_05400</name>
</gene>
<accession>A0A552WUA2</accession>
<comment type="caution">
    <text evidence="2">The sequence shown here is derived from an EMBL/GenBank/DDBJ whole genome shotgun (WGS) entry which is preliminary data.</text>
</comment>
<keyword evidence="1" id="KW-1133">Transmembrane helix</keyword>
<reference evidence="2 3" key="1">
    <citation type="submission" date="2019-07" db="EMBL/GenBank/DDBJ databases">
        <title>Georgenia wutianyii sp. nov. and Georgenia *** sp. nov. isolated from plateau pika (Ochotona curzoniae) in the Qinghai-Tibet plateau of China.</title>
        <authorList>
            <person name="Tian Z."/>
        </authorList>
    </citation>
    <scope>NUCLEOTIDE SEQUENCE [LARGE SCALE GENOMIC DNA]</scope>
    <source>
        <strain evidence="2 3">Z446</strain>
    </source>
</reference>
<keyword evidence="3" id="KW-1185">Reference proteome</keyword>
<sequence length="181" mass="20565">MKQSMPEVNTRVLEPDEHAEFRRRGNELDPVVAALWSRQTRRWMIAVGVSFVLGLVVGVLAGDNELLVMAGFIVWFGVPAVLVVAGIVVSSVRDWKRPRLLAQQAADYLVEISYDQRLRDWLARHDAPARGSNNEPNYYATGGQYDPARFSWIMRTHSRYELGAMRDYGTSADEWDANRPD</sequence>
<evidence type="ECO:0000313" key="2">
    <source>
        <dbReference type="EMBL" id="TRW46362.1"/>
    </source>
</evidence>
<dbReference type="Proteomes" id="UP000318693">
    <property type="component" value="Unassembled WGS sequence"/>
</dbReference>
<keyword evidence="1" id="KW-0472">Membrane</keyword>
<feature type="transmembrane region" description="Helical" evidence="1">
    <location>
        <begin position="67"/>
        <end position="89"/>
    </location>
</feature>
<dbReference type="RefSeq" id="WP_143417507.1">
    <property type="nucleotide sequence ID" value="NZ_VJXR01000010.1"/>
</dbReference>
<dbReference type="AlphaFoldDB" id="A0A552WUA2"/>
<keyword evidence="1" id="KW-0812">Transmembrane</keyword>
<protein>
    <submittedName>
        <fullName evidence="2">Uncharacterized protein</fullName>
    </submittedName>
</protein>
<name>A0A552WUA2_9MICO</name>
<feature type="transmembrane region" description="Helical" evidence="1">
    <location>
        <begin position="43"/>
        <end position="61"/>
    </location>
</feature>
<proteinExistence type="predicted"/>
<evidence type="ECO:0000313" key="3">
    <source>
        <dbReference type="Proteomes" id="UP000318693"/>
    </source>
</evidence>
<evidence type="ECO:0000256" key="1">
    <source>
        <dbReference type="SAM" id="Phobius"/>
    </source>
</evidence>
<organism evidence="2 3">
    <name type="scientific">Georgenia yuyongxinii</name>
    <dbReference type="NCBI Taxonomy" id="2589797"/>
    <lineage>
        <taxon>Bacteria</taxon>
        <taxon>Bacillati</taxon>
        <taxon>Actinomycetota</taxon>
        <taxon>Actinomycetes</taxon>
        <taxon>Micrococcales</taxon>
        <taxon>Bogoriellaceae</taxon>
        <taxon>Georgenia</taxon>
    </lineage>
</organism>